<dbReference type="InterPro" id="IPR009081">
    <property type="entry name" value="PP-bd_ACP"/>
</dbReference>
<feature type="domain" description="Carrier" evidence="1">
    <location>
        <begin position="1"/>
        <end position="38"/>
    </location>
</feature>
<organism evidence="2 3">
    <name type="scientific">Defluviicoccus vanus</name>
    <dbReference type="NCBI Taxonomy" id="111831"/>
    <lineage>
        <taxon>Bacteria</taxon>
        <taxon>Pseudomonadati</taxon>
        <taxon>Pseudomonadota</taxon>
        <taxon>Alphaproteobacteria</taxon>
        <taxon>Rhodospirillales</taxon>
        <taxon>Rhodospirillaceae</taxon>
        <taxon>Defluviicoccus</taxon>
    </lineage>
</organism>
<name>A0A7H1N216_9PROT</name>
<dbReference type="KEGG" id="dvn:HQ394_11025"/>
<evidence type="ECO:0000313" key="2">
    <source>
        <dbReference type="EMBL" id="QNT69752.1"/>
    </source>
</evidence>
<reference evidence="2 3" key="1">
    <citation type="submission" date="2020-05" db="EMBL/GenBank/DDBJ databases">
        <title>Complete closed genome sequence of Defluviicoccus vanus.</title>
        <authorList>
            <person name="Bessarab I."/>
            <person name="Arumugam K."/>
            <person name="Maszenan A.M."/>
            <person name="Seviour R.J."/>
            <person name="Williams R.B."/>
        </authorList>
    </citation>
    <scope>NUCLEOTIDE SEQUENCE [LARGE SCALE GENOMIC DNA]</scope>
    <source>
        <strain evidence="2 3">Ben 114</strain>
    </source>
</reference>
<dbReference type="SUPFAM" id="SSF47336">
    <property type="entry name" value="ACP-like"/>
    <property type="match status" value="1"/>
</dbReference>
<sequence>MMNLTMEVEDHFNVDIPINALAEVNTIGDLVTLLMQRTGGS</sequence>
<gene>
    <name evidence="2" type="ORF">HQ394_11025</name>
</gene>
<dbReference type="AlphaFoldDB" id="A0A7H1N216"/>
<dbReference type="Proteomes" id="UP000516369">
    <property type="component" value="Chromosome"/>
</dbReference>
<proteinExistence type="predicted"/>
<evidence type="ECO:0000313" key="3">
    <source>
        <dbReference type="Proteomes" id="UP000516369"/>
    </source>
</evidence>
<dbReference type="Gene3D" id="1.10.1200.10">
    <property type="entry name" value="ACP-like"/>
    <property type="match status" value="1"/>
</dbReference>
<evidence type="ECO:0000259" key="1">
    <source>
        <dbReference type="PROSITE" id="PS50075"/>
    </source>
</evidence>
<accession>A0A7H1N216</accession>
<dbReference type="PROSITE" id="PS50075">
    <property type="entry name" value="CARRIER"/>
    <property type="match status" value="1"/>
</dbReference>
<dbReference type="EMBL" id="CP053923">
    <property type="protein sequence ID" value="QNT69752.1"/>
    <property type="molecule type" value="Genomic_DNA"/>
</dbReference>
<dbReference type="Pfam" id="PF00550">
    <property type="entry name" value="PP-binding"/>
    <property type="match status" value="1"/>
</dbReference>
<keyword evidence="3" id="KW-1185">Reference proteome</keyword>
<protein>
    <submittedName>
        <fullName evidence="2">Acyl carrier protein</fullName>
    </submittedName>
</protein>
<dbReference type="InterPro" id="IPR036736">
    <property type="entry name" value="ACP-like_sf"/>
</dbReference>